<reference evidence="2 3" key="1">
    <citation type="submission" date="2014-03" db="EMBL/GenBank/DDBJ databases">
        <title>Draft genome of the hookworm Oesophagostomum dentatum.</title>
        <authorList>
            <person name="Mitreva M."/>
        </authorList>
    </citation>
    <scope>NUCLEOTIDE SEQUENCE [LARGE SCALE GENOMIC DNA]</scope>
    <source>
        <strain evidence="2 3">OD-Hann</strain>
    </source>
</reference>
<dbReference type="AlphaFoldDB" id="A0A0B1TN47"/>
<proteinExistence type="predicted"/>
<evidence type="ECO:0000313" key="3">
    <source>
        <dbReference type="Proteomes" id="UP000053660"/>
    </source>
</evidence>
<keyword evidence="3" id="KW-1185">Reference proteome</keyword>
<dbReference type="EMBL" id="KN549577">
    <property type="protein sequence ID" value="KHJ96835.1"/>
    <property type="molecule type" value="Genomic_DNA"/>
</dbReference>
<keyword evidence="1" id="KW-1133">Transmembrane helix</keyword>
<sequence>MGLLRVPFCAVPVHANMQSMRSDIQGQRTATKAPKAKAKRIELLLRMLLLFIIMGIINSLFL</sequence>
<name>A0A0B1TN47_OESDE</name>
<keyword evidence="1" id="KW-0472">Membrane</keyword>
<accession>A0A0B1TN47</accession>
<gene>
    <name evidence="2" type="ORF">OESDEN_03202</name>
</gene>
<feature type="non-terminal residue" evidence="2">
    <location>
        <position position="62"/>
    </location>
</feature>
<dbReference type="Proteomes" id="UP000053660">
    <property type="component" value="Unassembled WGS sequence"/>
</dbReference>
<protein>
    <submittedName>
        <fullName evidence="2">Uncharacterized protein</fullName>
    </submittedName>
</protein>
<evidence type="ECO:0000313" key="2">
    <source>
        <dbReference type="EMBL" id="KHJ96835.1"/>
    </source>
</evidence>
<keyword evidence="1" id="KW-0812">Transmembrane</keyword>
<evidence type="ECO:0000256" key="1">
    <source>
        <dbReference type="SAM" id="Phobius"/>
    </source>
</evidence>
<feature type="transmembrane region" description="Helical" evidence="1">
    <location>
        <begin position="43"/>
        <end position="61"/>
    </location>
</feature>
<organism evidence="2 3">
    <name type="scientific">Oesophagostomum dentatum</name>
    <name type="common">Nodular worm</name>
    <dbReference type="NCBI Taxonomy" id="61180"/>
    <lineage>
        <taxon>Eukaryota</taxon>
        <taxon>Metazoa</taxon>
        <taxon>Ecdysozoa</taxon>
        <taxon>Nematoda</taxon>
        <taxon>Chromadorea</taxon>
        <taxon>Rhabditida</taxon>
        <taxon>Rhabditina</taxon>
        <taxon>Rhabditomorpha</taxon>
        <taxon>Strongyloidea</taxon>
        <taxon>Strongylidae</taxon>
        <taxon>Oesophagostomum</taxon>
    </lineage>
</organism>